<reference evidence="2" key="2">
    <citation type="journal article" date="2024" name="Plant">
        <title>Genomic evolution and insights into agronomic trait innovations of Sesamum species.</title>
        <authorList>
            <person name="Miao H."/>
            <person name="Wang L."/>
            <person name="Qu L."/>
            <person name="Liu H."/>
            <person name="Sun Y."/>
            <person name="Le M."/>
            <person name="Wang Q."/>
            <person name="Wei S."/>
            <person name="Zheng Y."/>
            <person name="Lin W."/>
            <person name="Duan Y."/>
            <person name="Cao H."/>
            <person name="Xiong S."/>
            <person name="Wang X."/>
            <person name="Wei L."/>
            <person name="Li C."/>
            <person name="Ma Q."/>
            <person name="Ju M."/>
            <person name="Zhao R."/>
            <person name="Li G."/>
            <person name="Mu C."/>
            <person name="Tian Q."/>
            <person name="Mei H."/>
            <person name="Zhang T."/>
            <person name="Gao T."/>
            <person name="Zhang H."/>
        </authorList>
    </citation>
    <scope>NUCLEOTIDE SEQUENCE</scope>
    <source>
        <strain evidence="2">G02</strain>
    </source>
</reference>
<dbReference type="InterPro" id="IPR025836">
    <property type="entry name" value="Zn_knuckle_CX2CX4HX4C"/>
</dbReference>
<gene>
    <name evidence="2" type="ORF">Sradi_4929900</name>
</gene>
<protein>
    <recommendedName>
        <fullName evidence="1">Zinc knuckle CX2CX4HX4C domain-containing protein</fullName>
    </recommendedName>
</protein>
<evidence type="ECO:0000259" key="1">
    <source>
        <dbReference type="Pfam" id="PF14392"/>
    </source>
</evidence>
<dbReference type="EMBL" id="JACGWJ010000022">
    <property type="protein sequence ID" value="KAL0329432.1"/>
    <property type="molecule type" value="Genomic_DNA"/>
</dbReference>
<dbReference type="AlphaFoldDB" id="A0AAW2MD37"/>
<accession>A0AAW2MD37</accession>
<organism evidence="2">
    <name type="scientific">Sesamum radiatum</name>
    <name type="common">Black benniseed</name>
    <dbReference type="NCBI Taxonomy" id="300843"/>
    <lineage>
        <taxon>Eukaryota</taxon>
        <taxon>Viridiplantae</taxon>
        <taxon>Streptophyta</taxon>
        <taxon>Embryophyta</taxon>
        <taxon>Tracheophyta</taxon>
        <taxon>Spermatophyta</taxon>
        <taxon>Magnoliopsida</taxon>
        <taxon>eudicotyledons</taxon>
        <taxon>Gunneridae</taxon>
        <taxon>Pentapetalae</taxon>
        <taxon>asterids</taxon>
        <taxon>lamiids</taxon>
        <taxon>Lamiales</taxon>
        <taxon>Pedaliaceae</taxon>
        <taxon>Sesamum</taxon>
    </lineage>
</organism>
<reference evidence="2" key="1">
    <citation type="submission" date="2020-06" db="EMBL/GenBank/DDBJ databases">
        <authorList>
            <person name="Li T."/>
            <person name="Hu X."/>
            <person name="Zhang T."/>
            <person name="Song X."/>
            <person name="Zhang H."/>
            <person name="Dai N."/>
            <person name="Sheng W."/>
            <person name="Hou X."/>
            <person name="Wei L."/>
        </authorList>
    </citation>
    <scope>NUCLEOTIDE SEQUENCE</scope>
    <source>
        <strain evidence="2">G02</strain>
        <tissue evidence="2">Leaf</tissue>
    </source>
</reference>
<name>A0AAW2MD37_SESRA</name>
<dbReference type="PANTHER" id="PTHR31286">
    <property type="entry name" value="GLYCINE-RICH CELL WALL STRUCTURAL PROTEIN 1.8-LIKE"/>
    <property type="match status" value="1"/>
</dbReference>
<dbReference type="InterPro" id="IPR040256">
    <property type="entry name" value="At4g02000-like"/>
</dbReference>
<feature type="domain" description="Zinc knuckle CX2CX4HX4C" evidence="1">
    <location>
        <begin position="91"/>
        <end position="136"/>
    </location>
</feature>
<dbReference type="Pfam" id="PF14392">
    <property type="entry name" value="zf-CCHC_4"/>
    <property type="match status" value="1"/>
</dbReference>
<dbReference type="PANTHER" id="PTHR31286:SF167">
    <property type="entry name" value="OS09G0268800 PROTEIN"/>
    <property type="match status" value="1"/>
</dbReference>
<proteinExistence type="predicted"/>
<evidence type="ECO:0000313" key="2">
    <source>
        <dbReference type="EMBL" id="KAL0329432.1"/>
    </source>
</evidence>
<sequence>MSLTSRALDGCPWSFKKNILILNAFGENENLMQVDLEKCDFFVHIHDLLLNMMNLGVAILIENRIRIFWDMEADNSGCSWGASLRIGVGLNVNQPLKRDLKIWSTSGEELLVHFTYTGFPNFCFLCGCLGHIDKYCGVRFEVGFQDVGEATPYGSWLRVPVPVKGHHHILSRGRSRLWPCLAYNILLLAWARWCSGTLVRHRV</sequence>
<comment type="caution">
    <text evidence="2">The sequence shown here is derived from an EMBL/GenBank/DDBJ whole genome shotgun (WGS) entry which is preliminary data.</text>
</comment>